<dbReference type="RefSeq" id="XP_056477684.1">
    <property type="nucleotide sequence ID" value="XM_056614712.1"/>
</dbReference>
<feature type="compositionally biased region" description="Basic and acidic residues" evidence="1">
    <location>
        <begin position="65"/>
        <end position="78"/>
    </location>
</feature>
<dbReference type="GeneID" id="81353691"/>
<reference evidence="2" key="2">
    <citation type="journal article" date="2023" name="IMA Fungus">
        <title>Comparative genomic study of the Penicillium genus elucidates a diverse pangenome and 15 lateral gene transfer events.</title>
        <authorList>
            <person name="Petersen C."/>
            <person name="Sorensen T."/>
            <person name="Nielsen M.R."/>
            <person name="Sondergaard T.E."/>
            <person name="Sorensen J.L."/>
            <person name="Fitzpatrick D.A."/>
            <person name="Frisvad J.C."/>
            <person name="Nielsen K.L."/>
        </authorList>
    </citation>
    <scope>NUCLEOTIDE SEQUENCE</scope>
    <source>
        <strain evidence="2">IBT 30761</strain>
    </source>
</reference>
<keyword evidence="3" id="KW-1185">Reference proteome</keyword>
<dbReference type="AlphaFoldDB" id="A0A9W9KLA0"/>
<feature type="region of interest" description="Disordered" evidence="1">
    <location>
        <begin position="1"/>
        <end position="44"/>
    </location>
</feature>
<feature type="compositionally biased region" description="Basic and acidic residues" evidence="1">
    <location>
        <begin position="27"/>
        <end position="36"/>
    </location>
</feature>
<sequence length="264" mass="28909">MGGARRGKLNVRHFGHPSAHNAAPGDTEWRRGEATTRCDGSATSAGCLASRDSLLRPPNARWATKKAEADSHGPETHRLSAGSQPEGVPVDDRKWFASETVSREPRPVALARGRIGMKAWRNSASARWRHGISGDRMAWLGSRPERRPIEMHHSCDNPIISAADQQKHRSHALRRTVYYVVVQGYTRVSSGPCDRGIPIPPGPPDVRPQLIPDESLGVSHRPRLAMHHHEIEGKCGVWRTSLGSQGLASCKISCPSCLTEQCPS</sequence>
<comment type="caution">
    <text evidence="2">The sequence shown here is derived from an EMBL/GenBank/DDBJ whole genome shotgun (WGS) entry which is preliminary data.</text>
</comment>
<protein>
    <submittedName>
        <fullName evidence="2">Uncharacterized protein</fullName>
    </submittedName>
</protein>
<evidence type="ECO:0000256" key="1">
    <source>
        <dbReference type="SAM" id="MobiDB-lite"/>
    </source>
</evidence>
<gene>
    <name evidence="2" type="ORF">N7532_002218</name>
</gene>
<reference evidence="2" key="1">
    <citation type="submission" date="2022-11" db="EMBL/GenBank/DDBJ databases">
        <authorList>
            <person name="Petersen C."/>
        </authorList>
    </citation>
    <scope>NUCLEOTIDE SEQUENCE</scope>
    <source>
        <strain evidence="2">IBT 30761</strain>
    </source>
</reference>
<dbReference type="EMBL" id="JAPQKI010000003">
    <property type="protein sequence ID" value="KAJ5109573.1"/>
    <property type="molecule type" value="Genomic_DNA"/>
</dbReference>
<organism evidence="2 3">
    <name type="scientific">Penicillium argentinense</name>
    <dbReference type="NCBI Taxonomy" id="1131581"/>
    <lineage>
        <taxon>Eukaryota</taxon>
        <taxon>Fungi</taxon>
        <taxon>Dikarya</taxon>
        <taxon>Ascomycota</taxon>
        <taxon>Pezizomycotina</taxon>
        <taxon>Eurotiomycetes</taxon>
        <taxon>Eurotiomycetidae</taxon>
        <taxon>Eurotiales</taxon>
        <taxon>Aspergillaceae</taxon>
        <taxon>Penicillium</taxon>
    </lineage>
</organism>
<name>A0A9W9KLA0_9EURO</name>
<dbReference type="Proteomes" id="UP001149074">
    <property type="component" value="Unassembled WGS sequence"/>
</dbReference>
<proteinExistence type="predicted"/>
<feature type="compositionally biased region" description="Basic residues" evidence="1">
    <location>
        <begin position="1"/>
        <end position="15"/>
    </location>
</feature>
<feature type="region of interest" description="Disordered" evidence="1">
    <location>
        <begin position="62"/>
        <end position="90"/>
    </location>
</feature>
<accession>A0A9W9KLA0</accession>
<evidence type="ECO:0000313" key="2">
    <source>
        <dbReference type="EMBL" id="KAJ5109573.1"/>
    </source>
</evidence>
<evidence type="ECO:0000313" key="3">
    <source>
        <dbReference type="Proteomes" id="UP001149074"/>
    </source>
</evidence>